<evidence type="ECO:0000313" key="3">
    <source>
        <dbReference type="Proteomes" id="UP000663844"/>
    </source>
</evidence>
<evidence type="ECO:0000313" key="2">
    <source>
        <dbReference type="EMBL" id="CAF4346526.1"/>
    </source>
</evidence>
<reference evidence="2" key="1">
    <citation type="submission" date="2021-02" db="EMBL/GenBank/DDBJ databases">
        <authorList>
            <person name="Nowell W R."/>
        </authorList>
    </citation>
    <scope>NUCLEOTIDE SEQUENCE</scope>
</reference>
<accession>A0A820KQY4</accession>
<dbReference type="AlphaFoldDB" id="A0A820KQY4"/>
<proteinExistence type="predicted"/>
<sequence>MCELLDLFISSIGKIDDEQRQCFRTFALSILQFEITMAPLVGKLLMKLARSRDDLEEMLTVFQSSLSPVYFEHIIINLESYLNANDGSCPYVQQLNIEEKFDFAQWCINKMNVPLFVFDLLKNQIFNKASIDKQQCQILLRQMRQSQNLLLRQKALQYNVPWKQDGTMNNDN</sequence>
<dbReference type="Proteomes" id="UP000663845">
    <property type="component" value="Unassembled WGS sequence"/>
</dbReference>
<name>A0A820KQY4_9BILA</name>
<organism evidence="2 3">
    <name type="scientific">Adineta steineri</name>
    <dbReference type="NCBI Taxonomy" id="433720"/>
    <lineage>
        <taxon>Eukaryota</taxon>
        <taxon>Metazoa</taxon>
        <taxon>Spiralia</taxon>
        <taxon>Gnathifera</taxon>
        <taxon>Rotifera</taxon>
        <taxon>Eurotatoria</taxon>
        <taxon>Bdelloidea</taxon>
        <taxon>Adinetida</taxon>
        <taxon>Adinetidae</taxon>
        <taxon>Adineta</taxon>
    </lineage>
</organism>
<protein>
    <submittedName>
        <fullName evidence="2">Uncharacterized protein</fullName>
    </submittedName>
</protein>
<gene>
    <name evidence="1" type="ORF">JYZ213_LOCUS38313</name>
    <name evidence="2" type="ORF">OXD698_LOCUS48529</name>
</gene>
<evidence type="ECO:0000313" key="1">
    <source>
        <dbReference type="EMBL" id="CAF1409925.1"/>
    </source>
</evidence>
<dbReference type="EMBL" id="CAJOAZ010020476">
    <property type="protein sequence ID" value="CAF4346526.1"/>
    <property type="molecule type" value="Genomic_DNA"/>
</dbReference>
<dbReference type="EMBL" id="CAJNOG010001111">
    <property type="protein sequence ID" value="CAF1409925.1"/>
    <property type="molecule type" value="Genomic_DNA"/>
</dbReference>
<comment type="caution">
    <text evidence="2">The sequence shown here is derived from an EMBL/GenBank/DDBJ whole genome shotgun (WGS) entry which is preliminary data.</text>
</comment>
<dbReference type="Proteomes" id="UP000663844">
    <property type="component" value="Unassembled WGS sequence"/>
</dbReference>